<dbReference type="InterPro" id="IPR028983">
    <property type="entry name" value="PA2201-like_C"/>
</dbReference>
<dbReference type="SUPFAM" id="SSF140731">
    <property type="entry name" value="PA2201 C-terminal domain-like"/>
    <property type="match status" value="1"/>
</dbReference>
<organism evidence="3 4">
    <name type="scientific">Pseudomonas fontis</name>
    <dbReference type="NCBI Taxonomy" id="2942633"/>
    <lineage>
        <taxon>Bacteria</taxon>
        <taxon>Pseudomonadati</taxon>
        <taxon>Pseudomonadota</taxon>
        <taxon>Gammaproteobacteria</taxon>
        <taxon>Pseudomonadales</taxon>
        <taxon>Pseudomonadaceae</taxon>
        <taxon>Pseudomonas</taxon>
    </lineage>
</organism>
<name>A0ABT5NTN7_9PSED</name>
<dbReference type="RefSeq" id="WP_273912526.1">
    <property type="nucleotide sequence ID" value="NZ_JAMDGX010000062.1"/>
</dbReference>
<reference evidence="3 4" key="1">
    <citation type="submission" date="2022-05" db="EMBL/GenBank/DDBJ databases">
        <title>Novel Pseudomonas spp. Isolated from a Rainbow Trout Aquaculture Facility.</title>
        <authorList>
            <person name="Testerman T."/>
            <person name="Graf J."/>
        </authorList>
    </citation>
    <scope>NUCLEOTIDE SEQUENCE [LARGE SCALE GENOMIC DNA]</scope>
    <source>
        <strain evidence="3 4">ID681</strain>
    </source>
</reference>
<dbReference type="Pfam" id="PF08928">
    <property type="entry name" value="PoNi_N"/>
    <property type="match status" value="1"/>
</dbReference>
<dbReference type="Pfam" id="PF08929">
    <property type="entry name" value="PoNi_C"/>
    <property type="match status" value="1"/>
</dbReference>
<feature type="domain" description="PoNi N-terminal" evidence="1">
    <location>
        <begin position="9"/>
        <end position="126"/>
    </location>
</feature>
<dbReference type="Gene3D" id="1.10.3920.10">
    <property type="entry name" value="PA2201 C-terminal domain-like"/>
    <property type="match status" value="1"/>
</dbReference>
<keyword evidence="4" id="KW-1185">Reference proteome</keyword>
<dbReference type="EMBL" id="JAMDGY010000030">
    <property type="protein sequence ID" value="MDD0991546.1"/>
    <property type="molecule type" value="Genomic_DNA"/>
</dbReference>
<comment type="caution">
    <text evidence="3">The sequence shown here is derived from an EMBL/GenBank/DDBJ whole genome shotgun (WGS) entry which is preliminary data.</text>
</comment>
<evidence type="ECO:0000313" key="3">
    <source>
        <dbReference type="EMBL" id="MDD0991546.1"/>
    </source>
</evidence>
<evidence type="ECO:0000259" key="2">
    <source>
        <dbReference type="Pfam" id="PF08929"/>
    </source>
</evidence>
<feature type="domain" description="PoNi C-terminal" evidence="2">
    <location>
        <begin position="141"/>
        <end position="244"/>
    </location>
</feature>
<protein>
    <submittedName>
        <fullName evidence="3">PoNi-like cognate immunity protein</fullName>
    </submittedName>
</protein>
<dbReference type="InterPro" id="IPR015025">
    <property type="entry name" value="PoNi_C"/>
</dbReference>
<evidence type="ECO:0000259" key="1">
    <source>
        <dbReference type="Pfam" id="PF08928"/>
    </source>
</evidence>
<sequence>MRDFNSSKREPLLAEAAYHSSVKIKQDNYVNVTFDAVRAEQQRTAEHERGLSFDWAFGNLELLIQLYSGGEPLENLLAAANRTFDEFERHKKNFPDFYLLPWEPDAYQYTLWLLSLSVLFDLPERAKMIATYVGSTLEDGQDSLLRQLYSRVGVSFPGDNLIHVKPYAELQSALNACGDEQQQLMARYLKHWYQNMKKCYWYGRDKRPAAGFFGYWAFEAGMVTVLWDIDDTVYRDLPYYPKDLVDYARAKHVADHFPRGRLIGTPGMTAKSGEECPCTGVWICDDWAVGPQTFSRGITLPTDSGRQVTWRLTKVI</sequence>
<accession>A0ABT5NTN7</accession>
<evidence type="ECO:0000313" key="4">
    <source>
        <dbReference type="Proteomes" id="UP001148203"/>
    </source>
</evidence>
<proteinExistence type="predicted"/>
<dbReference type="InterPro" id="IPR015024">
    <property type="entry name" value="PoNi_N"/>
</dbReference>
<dbReference type="Proteomes" id="UP001148203">
    <property type="component" value="Unassembled WGS sequence"/>
</dbReference>
<gene>
    <name evidence="3" type="ORF">M5G11_13450</name>
</gene>